<dbReference type="Gene3D" id="3.40.50.720">
    <property type="entry name" value="NAD(P)-binding Rossmann-like Domain"/>
    <property type="match status" value="1"/>
</dbReference>
<dbReference type="InParanoid" id="C4JJV8"/>
<dbReference type="InterPro" id="IPR036291">
    <property type="entry name" value="NAD(P)-bd_dom_sf"/>
</dbReference>
<dbReference type="GeneID" id="8441677"/>
<dbReference type="Pfam" id="PF13561">
    <property type="entry name" value="adh_short_C2"/>
    <property type="match status" value="1"/>
</dbReference>
<proteinExistence type="inferred from homology"/>
<gene>
    <name evidence="5" type="ORF">UREG_01915</name>
</gene>
<dbReference type="Proteomes" id="UP000002058">
    <property type="component" value="Unassembled WGS sequence"/>
</dbReference>
<dbReference type="RefSeq" id="XP_002542399.1">
    <property type="nucleotide sequence ID" value="XM_002542353.1"/>
</dbReference>
<comment type="similarity">
    <text evidence="1">Belongs to the short-chain dehydrogenases/reductases (SDR) family.</text>
</comment>
<evidence type="ECO:0000313" key="6">
    <source>
        <dbReference type="Proteomes" id="UP000002058"/>
    </source>
</evidence>
<dbReference type="InterPro" id="IPR052178">
    <property type="entry name" value="Sec_Metab_Biosynth_SDR"/>
</dbReference>
<evidence type="ECO:0000256" key="3">
    <source>
        <dbReference type="ARBA" id="ARBA00023002"/>
    </source>
</evidence>
<dbReference type="GO" id="GO:0016491">
    <property type="term" value="F:oxidoreductase activity"/>
    <property type="evidence" value="ECO:0007669"/>
    <property type="project" value="UniProtKB-KW"/>
</dbReference>
<dbReference type="HOGENOM" id="CLU_010194_1_3_1"/>
<feature type="domain" description="Ketoreductase" evidence="4">
    <location>
        <begin position="8"/>
        <end position="194"/>
    </location>
</feature>
<dbReference type="PRINTS" id="PR00081">
    <property type="entry name" value="GDHRDH"/>
</dbReference>
<dbReference type="EMBL" id="CH476615">
    <property type="protein sequence ID" value="EEP77066.1"/>
    <property type="molecule type" value="Genomic_DNA"/>
</dbReference>
<dbReference type="PANTHER" id="PTHR43618:SF2">
    <property type="entry name" value="CHAIN DEHYDROGENASE, PUTATIVE (AFU_ORTHOLOGUE AFUA_6G06930)-RELATED"/>
    <property type="match status" value="1"/>
</dbReference>
<dbReference type="STRING" id="336963.C4JJV8"/>
<accession>C4JJV8</accession>
<dbReference type="OrthoDB" id="37659at2759"/>
<dbReference type="InterPro" id="IPR057326">
    <property type="entry name" value="KR_dom"/>
</dbReference>
<keyword evidence="6" id="KW-1185">Reference proteome</keyword>
<sequence length="269" mass="28961">MPYSLTGRNVLITGGSRGLGAAVAERFAAEGSNVAINYVSSEDRATALATQLKQDHNIKAITLQGDVSSRVNCENLVKQTIEQLGGLDIIISNAGWTRVSNFADLDALTDDEWDRCWTTNVKANLHLFRAAKPTLDANPDGGAFIITSSTAGIVPGGSSMAYSVSKAAGEYRNRERLLSRNAHTVQGLHLMKALATTQGSKIRVNAVLPGLILTEWGQRFPKEVIQGYEQKVPLKHVPGIDDCADMFISISKNNSMTGQQIQVDSGYAI</sequence>
<dbReference type="OMA" id="WGQRFPP"/>
<dbReference type="Pfam" id="PF00106">
    <property type="entry name" value="adh_short"/>
    <property type="match status" value="1"/>
</dbReference>
<evidence type="ECO:0000313" key="5">
    <source>
        <dbReference type="EMBL" id="EEP77066.1"/>
    </source>
</evidence>
<dbReference type="SUPFAM" id="SSF51735">
    <property type="entry name" value="NAD(P)-binding Rossmann-fold domains"/>
    <property type="match status" value="1"/>
</dbReference>
<dbReference type="PANTHER" id="PTHR43618">
    <property type="entry name" value="7-ALPHA-HYDROXYSTEROID DEHYDROGENASE"/>
    <property type="match status" value="1"/>
</dbReference>
<dbReference type="KEGG" id="ure:UREG_01915"/>
<evidence type="ECO:0000256" key="1">
    <source>
        <dbReference type="ARBA" id="ARBA00006484"/>
    </source>
</evidence>
<protein>
    <recommendedName>
        <fullName evidence="4">Ketoreductase domain-containing protein</fullName>
    </recommendedName>
</protein>
<organism evidence="5 6">
    <name type="scientific">Uncinocarpus reesii (strain UAMH 1704)</name>
    <dbReference type="NCBI Taxonomy" id="336963"/>
    <lineage>
        <taxon>Eukaryota</taxon>
        <taxon>Fungi</taxon>
        <taxon>Dikarya</taxon>
        <taxon>Ascomycota</taxon>
        <taxon>Pezizomycotina</taxon>
        <taxon>Eurotiomycetes</taxon>
        <taxon>Eurotiomycetidae</taxon>
        <taxon>Onygenales</taxon>
        <taxon>Onygenaceae</taxon>
        <taxon>Uncinocarpus</taxon>
    </lineage>
</organism>
<reference evidence="6" key="1">
    <citation type="journal article" date="2009" name="Genome Res.">
        <title>Comparative genomic analyses of the human fungal pathogens Coccidioides and their relatives.</title>
        <authorList>
            <person name="Sharpton T.J."/>
            <person name="Stajich J.E."/>
            <person name="Rounsley S.D."/>
            <person name="Gardner M.J."/>
            <person name="Wortman J.R."/>
            <person name="Jordar V.S."/>
            <person name="Maiti R."/>
            <person name="Kodira C.D."/>
            <person name="Neafsey D.E."/>
            <person name="Zeng Q."/>
            <person name="Hung C.-Y."/>
            <person name="McMahan C."/>
            <person name="Muszewska A."/>
            <person name="Grynberg M."/>
            <person name="Mandel M.A."/>
            <person name="Kellner E.M."/>
            <person name="Barker B.M."/>
            <person name="Galgiani J.N."/>
            <person name="Orbach M.J."/>
            <person name="Kirkland T.N."/>
            <person name="Cole G.T."/>
            <person name="Henn M.R."/>
            <person name="Birren B.W."/>
            <person name="Taylor J.W."/>
        </authorList>
    </citation>
    <scope>NUCLEOTIDE SEQUENCE [LARGE SCALE GENOMIC DNA]</scope>
    <source>
        <strain evidence="6">UAMH 1704</strain>
    </source>
</reference>
<evidence type="ECO:0000259" key="4">
    <source>
        <dbReference type="SMART" id="SM00822"/>
    </source>
</evidence>
<keyword evidence="2" id="KW-0521">NADP</keyword>
<keyword evidence="3" id="KW-0560">Oxidoreductase</keyword>
<dbReference type="CDD" id="cd05233">
    <property type="entry name" value="SDR_c"/>
    <property type="match status" value="1"/>
</dbReference>
<name>C4JJV8_UNCRE</name>
<dbReference type="AlphaFoldDB" id="C4JJV8"/>
<dbReference type="InterPro" id="IPR002347">
    <property type="entry name" value="SDR_fam"/>
</dbReference>
<dbReference type="SMART" id="SM00822">
    <property type="entry name" value="PKS_KR"/>
    <property type="match status" value="1"/>
</dbReference>
<dbReference type="eggNOG" id="KOG0725">
    <property type="taxonomic scope" value="Eukaryota"/>
</dbReference>
<evidence type="ECO:0000256" key="2">
    <source>
        <dbReference type="ARBA" id="ARBA00022857"/>
    </source>
</evidence>
<dbReference type="VEuPathDB" id="FungiDB:UREG_01915"/>